<dbReference type="PANTHER" id="PTHR33568">
    <property type="entry name" value="DNA POLYMERASE"/>
    <property type="match status" value="1"/>
</dbReference>
<dbReference type="SUPFAM" id="SSF56672">
    <property type="entry name" value="DNA/RNA polymerases"/>
    <property type="match status" value="1"/>
</dbReference>
<dbReference type="Proteomes" id="UP001152795">
    <property type="component" value="Unassembled WGS sequence"/>
</dbReference>
<evidence type="ECO:0000313" key="2">
    <source>
        <dbReference type="Proteomes" id="UP001152795"/>
    </source>
</evidence>
<dbReference type="PANTHER" id="PTHR33568:SF3">
    <property type="entry name" value="DNA-DIRECTED DNA POLYMERASE"/>
    <property type="match status" value="1"/>
</dbReference>
<proteinExistence type="predicted"/>
<protein>
    <submittedName>
        <fullName evidence="1">PREDICTED: uncharacterized protein LOC108765796</fullName>
    </submittedName>
</protein>
<evidence type="ECO:0000313" key="1">
    <source>
        <dbReference type="EMBL" id="CAB4006575.1"/>
    </source>
</evidence>
<name>A0A6S7HKV1_PARCT</name>
<dbReference type="InterPro" id="IPR043502">
    <property type="entry name" value="DNA/RNA_pol_sf"/>
</dbReference>
<dbReference type="AlphaFoldDB" id="A0A6S7HKV1"/>
<sequence>MFMKLKQESSGIPKHCLDENGVVIKEKLQKYIIENLEHEQVQLDAEKIDYNPGQQTVMKALLNSLWGKLAQNEDTTIVSFLDSMDELLELIGEYLGDMTDELYEKNMSEKWIEQFCTCGPKAYSYRTNEYTRYLEDSTEQQQKDEVVHVKGFMLKGDAKDKITFDSLEASIGDNKKEIAVIYREFVRETSQTEQPAYDKIKEIICDKTTTSKLQTYEFVDCTKGIPTVADIKPKLGNATLMVLDDLMVLAMTTKENADNLNNLASRDSHHLNISVMFGCENLNYGSGKLRNVRINSMYHLVFNNHTDTRDIELIARNKGIRLPALHRILTDVGKKQYGYLLFDGCAHSPANTRVRTGILPGDYTTVYDLEKEFV</sequence>
<reference evidence="1" key="1">
    <citation type="submission" date="2020-04" db="EMBL/GenBank/DDBJ databases">
        <authorList>
            <person name="Alioto T."/>
            <person name="Alioto T."/>
            <person name="Gomez Garrido J."/>
        </authorList>
    </citation>
    <scope>NUCLEOTIDE SEQUENCE</scope>
    <source>
        <strain evidence="1">A484AB</strain>
    </source>
</reference>
<organism evidence="1 2">
    <name type="scientific">Paramuricea clavata</name>
    <name type="common">Red gorgonian</name>
    <name type="synonym">Violescent sea-whip</name>
    <dbReference type="NCBI Taxonomy" id="317549"/>
    <lineage>
        <taxon>Eukaryota</taxon>
        <taxon>Metazoa</taxon>
        <taxon>Cnidaria</taxon>
        <taxon>Anthozoa</taxon>
        <taxon>Octocorallia</taxon>
        <taxon>Malacalcyonacea</taxon>
        <taxon>Plexauridae</taxon>
        <taxon>Paramuricea</taxon>
    </lineage>
</organism>
<accession>A0A6S7HKV1</accession>
<comment type="caution">
    <text evidence="1">The sequence shown here is derived from an EMBL/GenBank/DDBJ whole genome shotgun (WGS) entry which is preliminary data.</text>
</comment>
<dbReference type="EMBL" id="CACRXK020005543">
    <property type="protein sequence ID" value="CAB4006575.1"/>
    <property type="molecule type" value="Genomic_DNA"/>
</dbReference>
<dbReference type="OrthoDB" id="5600037at2759"/>
<gene>
    <name evidence="1" type="ORF">PACLA_8A015790</name>
</gene>
<keyword evidence="2" id="KW-1185">Reference proteome</keyword>